<dbReference type="EMBL" id="CAWUPB010001184">
    <property type="protein sequence ID" value="CAK7350526.1"/>
    <property type="molecule type" value="Genomic_DNA"/>
</dbReference>
<gene>
    <name evidence="1" type="ORF">DCAF_LOCUS23259</name>
</gene>
<protein>
    <submittedName>
        <fullName evidence="1">Uncharacterized protein</fullName>
    </submittedName>
</protein>
<organism evidence="1 2">
    <name type="scientific">Dovyalis caffra</name>
    <dbReference type="NCBI Taxonomy" id="77055"/>
    <lineage>
        <taxon>Eukaryota</taxon>
        <taxon>Viridiplantae</taxon>
        <taxon>Streptophyta</taxon>
        <taxon>Embryophyta</taxon>
        <taxon>Tracheophyta</taxon>
        <taxon>Spermatophyta</taxon>
        <taxon>Magnoliopsida</taxon>
        <taxon>eudicotyledons</taxon>
        <taxon>Gunneridae</taxon>
        <taxon>Pentapetalae</taxon>
        <taxon>rosids</taxon>
        <taxon>fabids</taxon>
        <taxon>Malpighiales</taxon>
        <taxon>Salicaceae</taxon>
        <taxon>Flacourtieae</taxon>
        <taxon>Dovyalis</taxon>
    </lineage>
</organism>
<dbReference type="Proteomes" id="UP001314170">
    <property type="component" value="Unassembled WGS sequence"/>
</dbReference>
<comment type="caution">
    <text evidence="1">The sequence shown here is derived from an EMBL/GenBank/DDBJ whole genome shotgun (WGS) entry which is preliminary data.</text>
</comment>
<evidence type="ECO:0000313" key="2">
    <source>
        <dbReference type="Proteomes" id="UP001314170"/>
    </source>
</evidence>
<proteinExistence type="predicted"/>
<keyword evidence="2" id="KW-1185">Reference proteome</keyword>
<reference evidence="1 2" key="1">
    <citation type="submission" date="2024-01" db="EMBL/GenBank/DDBJ databases">
        <authorList>
            <person name="Waweru B."/>
        </authorList>
    </citation>
    <scope>NUCLEOTIDE SEQUENCE [LARGE SCALE GENOMIC DNA]</scope>
</reference>
<evidence type="ECO:0000313" key="1">
    <source>
        <dbReference type="EMBL" id="CAK7350526.1"/>
    </source>
</evidence>
<sequence>MGAHTPPTQVSEQLEMDHRTWVIACEMHPAGLNVNDRAATSATQTDQARRIAHDGGCHTLASCVREPDANVALPPVVSHSDSVRQCQQHPPK</sequence>
<name>A0AAV1SGP3_9ROSI</name>
<accession>A0AAV1SGP3</accession>
<dbReference type="AlphaFoldDB" id="A0AAV1SGP3"/>